<dbReference type="PANTHER" id="PTHR33986:SF15">
    <property type="entry name" value="MITOCHONDRIAL FISSION PROTEIN ELM1"/>
    <property type="match status" value="1"/>
</dbReference>
<dbReference type="STRING" id="1041146.GCA_000427985_07389"/>
<dbReference type="Proteomes" id="UP000232164">
    <property type="component" value="Unassembled WGS sequence"/>
</dbReference>
<dbReference type="AlphaFoldDB" id="A0A2N0DCD5"/>
<dbReference type="EMBL" id="PIQN01000007">
    <property type="protein sequence ID" value="PKA43759.1"/>
    <property type="molecule type" value="Genomic_DNA"/>
</dbReference>
<dbReference type="Pfam" id="PF06258">
    <property type="entry name" value="Mito_fiss_Elm1"/>
    <property type="match status" value="1"/>
</dbReference>
<reference evidence="1 2" key="1">
    <citation type="submission" date="2017-11" db="EMBL/GenBank/DDBJ databases">
        <authorList>
            <person name="Han C.G."/>
        </authorList>
    </citation>
    <scope>NUCLEOTIDE SEQUENCE [LARGE SCALE GENOMIC DNA]</scope>
    <source>
        <strain evidence="1 2">HCNT1</strain>
    </source>
</reference>
<reference evidence="1 2" key="2">
    <citation type="submission" date="2017-12" db="EMBL/GenBank/DDBJ databases">
        <title>Genome sequence of Rhizobium sullae HCNT1 isolated from Sulla coronaria nodules and featuring peculiar denitrification phenotypes.</title>
        <authorList>
            <person name="De Diego-Diaz B."/>
            <person name="Treu L."/>
            <person name="Campanaro S."/>
            <person name="Da Silva Duarte V."/>
            <person name="Basaglia M."/>
            <person name="Favaro L."/>
            <person name="Casella S."/>
            <person name="Squartini A."/>
        </authorList>
    </citation>
    <scope>NUCLEOTIDE SEQUENCE [LARGE SCALE GENOMIC DNA]</scope>
    <source>
        <strain evidence="1 2">HCNT1</strain>
    </source>
</reference>
<evidence type="ECO:0000313" key="2">
    <source>
        <dbReference type="Proteomes" id="UP000232164"/>
    </source>
</evidence>
<name>A0A2N0DCD5_RHISU</name>
<dbReference type="SUPFAM" id="SSF53756">
    <property type="entry name" value="UDP-Glycosyltransferase/glycogen phosphorylase"/>
    <property type="match status" value="1"/>
</dbReference>
<gene>
    <name evidence="1" type="ORF">CWR43_12340</name>
</gene>
<comment type="caution">
    <text evidence="1">The sequence shown here is derived from an EMBL/GenBank/DDBJ whole genome shotgun (WGS) entry which is preliminary data.</text>
</comment>
<protein>
    <submittedName>
        <fullName evidence="1">Nucleoside-diphosphate sugar epimerase</fullName>
    </submittedName>
</protein>
<organism evidence="1 2">
    <name type="scientific">Rhizobium sullae</name>
    <name type="common">Rhizobium hedysari</name>
    <dbReference type="NCBI Taxonomy" id="50338"/>
    <lineage>
        <taxon>Bacteria</taxon>
        <taxon>Pseudomonadati</taxon>
        <taxon>Pseudomonadota</taxon>
        <taxon>Alphaproteobacteria</taxon>
        <taxon>Hyphomicrobiales</taxon>
        <taxon>Rhizobiaceae</taxon>
        <taxon>Rhizobium/Agrobacterium group</taxon>
        <taxon>Rhizobium</taxon>
    </lineage>
</organism>
<proteinExistence type="predicted"/>
<sequence>MGNTGSDHAEIDLLTWCVSEEKIGTMSQCVGVGRNLSRKEPVVKPFVPVHGIRKAFAPALYSRKESRPDIIISCGYRPEKLVLKMKRTFSGEPFTVHLQRPEIEGYDLVFVSNHDWTRELGARPNYERMIGVPHRLRLDEVSKRRRAARSLFSPDDRQLASVFVGGDNGAYIYDQKSVDNIKNAIDSLTSKDWRVLVSTSRRSDRRTFDALMALSSPLVTVWDRREPNPYLDYVAAADAFLIAKDSITMPCEALLTGRPVYSLELTEVPGERLIKFDRFHRDLQETCKLTRRFDGGLESYSYQPINEALRIAEVIRSRVAKHS</sequence>
<dbReference type="InterPro" id="IPR009367">
    <property type="entry name" value="Elm1-like"/>
</dbReference>
<dbReference type="PANTHER" id="PTHR33986">
    <property type="entry name" value="OS02G0535700 PROTEIN"/>
    <property type="match status" value="1"/>
</dbReference>
<dbReference type="RefSeq" id="WP_100771218.1">
    <property type="nucleotide sequence ID" value="NZ_PIQN01000007.1"/>
</dbReference>
<evidence type="ECO:0000313" key="1">
    <source>
        <dbReference type="EMBL" id="PKA43759.1"/>
    </source>
</evidence>
<accession>A0A2N0DCD5</accession>